<organism evidence="6 7">
    <name type="scientific">Echinicola rosea</name>
    <dbReference type="NCBI Taxonomy" id="1807691"/>
    <lineage>
        <taxon>Bacteria</taxon>
        <taxon>Pseudomonadati</taxon>
        <taxon>Bacteroidota</taxon>
        <taxon>Cytophagia</taxon>
        <taxon>Cytophagales</taxon>
        <taxon>Cyclobacteriaceae</taxon>
        <taxon>Echinicola</taxon>
    </lineage>
</organism>
<protein>
    <submittedName>
        <fullName evidence="6">D-amino-acid dehydrogenase</fullName>
    </submittedName>
</protein>
<dbReference type="InterPro" id="IPR036188">
    <property type="entry name" value="FAD/NAD-bd_sf"/>
</dbReference>
<keyword evidence="4" id="KW-0560">Oxidoreductase</keyword>
<evidence type="ECO:0000256" key="1">
    <source>
        <dbReference type="ARBA" id="ARBA00001974"/>
    </source>
</evidence>
<comment type="similarity">
    <text evidence="2">Belongs to the DadA oxidoreductase family.</text>
</comment>
<dbReference type="SUPFAM" id="SSF51905">
    <property type="entry name" value="FAD/NAD(P)-binding domain"/>
    <property type="match status" value="1"/>
</dbReference>
<gene>
    <name evidence="6" type="primary">dadA</name>
    <name evidence="6" type="ORF">GCM10011339_31460</name>
</gene>
<comment type="caution">
    <text evidence="6">The sequence shown here is derived from an EMBL/GenBank/DDBJ whole genome shotgun (WGS) entry which is preliminary data.</text>
</comment>
<dbReference type="EMBL" id="BMIU01000017">
    <property type="protein sequence ID" value="GGF40591.1"/>
    <property type="molecule type" value="Genomic_DNA"/>
</dbReference>
<evidence type="ECO:0000313" key="6">
    <source>
        <dbReference type="EMBL" id="GGF40591.1"/>
    </source>
</evidence>
<evidence type="ECO:0000256" key="2">
    <source>
        <dbReference type="ARBA" id="ARBA00009410"/>
    </source>
</evidence>
<dbReference type="PANTHER" id="PTHR13847:SF286">
    <property type="entry name" value="D-AMINO ACID DEHYDROGENASE"/>
    <property type="match status" value="1"/>
</dbReference>
<feature type="domain" description="FAD dependent oxidoreductase" evidence="5">
    <location>
        <begin position="5"/>
        <end position="396"/>
    </location>
</feature>
<evidence type="ECO:0000256" key="4">
    <source>
        <dbReference type="ARBA" id="ARBA00023002"/>
    </source>
</evidence>
<sequence>MKPTVVIGGGIVGLFTAYFLQQQGEEVIVVDKGDMKENCSTGNAGMIVPSHIVPLASPGMIAKGISWMFSSKSPFYIQPRLDKRLIDWCLQFYRHSNAKHVAQSIPYLKGISLYSKQLYMDFVATHGNEAIKLQDRGLLMLYKTREGEKEEAELAHLARESGLNAEILSKDDIRKLEPNQEVDVRGGVYFPDDAHLSPKDLYRILKNHLKEHGVQLKSNVGITGVEKAGSKITAVITSQGKIDCSHVMVCAGSWSGEIAKMLGFRLPMMGGKGYSFELTNTPELKQASILTEARVSQSPYGDKVRFGGTMEISNRIDMINMRRVQGIFESIKAYYPEFQADFPSQDKIWKGMRPCSPDGLPYIGKAPGWENVAFGAGHSMMGVSLAPATGKLLADLKTGKIGTLKTDAFAVGRYAGKL</sequence>
<dbReference type="Pfam" id="PF01266">
    <property type="entry name" value="DAO"/>
    <property type="match status" value="1"/>
</dbReference>
<dbReference type="Gene3D" id="3.30.9.10">
    <property type="entry name" value="D-Amino Acid Oxidase, subunit A, domain 2"/>
    <property type="match status" value="1"/>
</dbReference>
<name>A0ABQ1V6J2_9BACT</name>
<evidence type="ECO:0000313" key="7">
    <source>
        <dbReference type="Proteomes" id="UP000647339"/>
    </source>
</evidence>
<dbReference type="Proteomes" id="UP000647339">
    <property type="component" value="Unassembled WGS sequence"/>
</dbReference>
<comment type="cofactor">
    <cofactor evidence="1">
        <name>FAD</name>
        <dbReference type="ChEBI" id="CHEBI:57692"/>
    </cofactor>
</comment>
<dbReference type="Gene3D" id="3.50.50.60">
    <property type="entry name" value="FAD/NAD(P)-binding domain"/>
    <property type="match status" value="2"/>
</dbReference>
<dbReference type="SUPFAM" id="SSF54373">
    <property type="entry name" value="FAD-linked reductases, C-terminal domain"/>
    <property type="match status" value="1"/>
</dbReference>
<proteinExistence type="inferred from homology"/>
<evidence type="ECO:0000256" key="3">
    <source>
        <dbReference type="ARBA" id="ARBA00022630"/>
    </source>
</evidence>
<dbReference type="InterPro" id="IPR006076">
    <property type="entry name" value="FAD-dep_OxRdtase"/>
</dbReference>
<dbReference type="PANTHER" id="PTHR13847">
    <property type="entry name" value="SARCOSINE DEHYDROGENASE-RELATED"/>
    <property type="match status" value="1"/>
</dbReference>
<evidence type="ECO:0000259" key="5">
    <source>
        <dbReference type="Pfam" id="PF01266"/>
    </source>
</evidence>
<keyword evidence="3" id="KW-0285">Flavoprotein</keyword>
<keyword evidence="7" id="KW-1185">Reference proteome</keyword>
<dbReference type="RefSeq" id="WP_137404201.1">
    <property type="nucleotide sequence ID" value="NZ_BMIU01000017.1"/>
</dbReference>
<reference evidence="7" key="1">
    <citation type="journal article" date="2019" name="Int. J. Syst. Evol. Microbiol.">
        <title>The Global Catalogue of Microorganisms (GCM) 10K type strain sequencing project: providing services to taxonomists for standard genome sequencing and annotation.</title>
        <authorList>
            <consortium name="The Broad Institute Genomics Platform"/>
            <consortium name="The Broad Institute Genome Sequencing Center for Infectious Disease"/>
            <person name="Wu L."/>
            <person name="Ma J."/>
        </authorList>
    </citation>
    <scope>NUCLEOTIDE SEQUENCE [LARGE SCALE GENOMIC DNA]</scope>
    <source>
        <strain evidence="7">CGMCC 1.15407</strain>
    </source>
</reference>
<accession>A0ABQ1V6J2</accession>